<reference evidence="3 4" key="1">
    <citation type="submission" date="2019-09" db="EMBL/GenBank/DDBJ databases">
        <authorList>
            <person name="Wang X."/>
        </authorList>
    </citation>
    <scope>NUCLEOTIDE SEQUENCE [LARGE SCALE GENOMIC DNA]</scope>
    <source>
        <strain evidence="3 4">CICC 11023</strain>
    </source>
</reference>
<evidence type="ECO:0000256" key="1">
    <source>
        <dbReference type="SAM" id="Phobius"/>
    </source>
</evidence>
<evidence type="ECO:0000313" key="4">
    <source>
        <dbReference type="Proteomes" id="UP000323876"/>
    </source>
</evidence>
<dbReference type="EMBL" id="VXLC01000003">
    <property type="protein sequence ID" value="KAA8889517.1"/>
    <property type="molecule type" value="Genomic_DNA"/>
</dbReference>
<name>A0A5N0EJG3_9NOCA</name>
<keyword evidence="1" id="KW-0812">Transmembrane</keyword>
<organism evidence="3 4">
    <name type="scientific">Nocardia colli</name>
    <dbReference type="NCBI Taxonomy" id="2545717"/>
    <lineage>
        <taxon>Bacteria</taxon>
        <taxon>Bacillati</taxon>
        <taxon>Actinomycetota</taxon>
        <taxon>Actinomycetes</taxon>
        <taxon>Mycobacteriales</taxon>
        <taxon>Nocardiaceae</taxon>
        <taxon>Nocardia</taxon>
    </lineage>
</organism>
<dbReference type="AlphaFoldDB" id="A0A5N0EJG3"/>
<protein>
    <submittedName>
        <fullName evidence="3">DM13 domain-containing protein</fullName>
    </submittedName>
</protein>
<keyword evidence="1" id="KW-1133">Transmembrane helix</keyword>
<dbReference type="OrthoDB" id="4751481at2"/>
<dbReference type="Pfam" id="PF10517">
    <property type="entry name" value="DM13"/>
    <property type="match status" value="1"/>
</dbReference>
<keyword evidence="4" id="KW-1185">Reference proteome</keyword>
<proteinExistence type="predicted"/>
<keyword evidence="1" id="KW-0472">Membrane</keyword>
<evidence type="ECO:0000259" key="2">
    <source>
        <dbReference type="PROSITE" id="PS51549"/>
    </source>
</evidence>
<dbReference type="Proteomes" id="UP000323876">
    <property type="component" value="Unassembled WGS sequence"/>
</dbReference>
<accession>A0A5N0EJG3</accession>
<sequence length="244" mass="26635">MSPRPPPSLRWGQTSLWDSRIRLSYTRFARNSRRPKTWSTSAIGHNSAPRNRCTAVFNGDNTCRGTWRTTVVSARKIARSPITWTLAVLLIVGLGVGLALAQPWRLFTNTTVNEAAPSAAAPGEPAQPRTLATGTLISHEHDTSGTVRILQLPDGTRVLRLEDLDTSDGPDLHVWLTDAEVVEGKAGWFVFDDGKYTDLGSLKGNKGSQNYVLPADTDLAALTSVTIWCQRFHVSFGAAQLQNA</sequence>
<evidence type="ECO:0000313" key="3">
    <source>
        <dbReference type="EMBL" id="KAA8889517.1"/>
    </source>
</evidence>
<dbReference type="PROSITE" id="PS51549">
    <property type="entry name" value="DM13"/>
    <property type="match status" value="1"/>
</dbReference>
<dbReference type="InterPro" id="IPR019545">
    <property type="entry name" value="DM13_domain"/>
</dbReference>
<comment type="caution">
    <text evidence="3">The sequence shown here is derived from an EMBL/GenBank/DDBJ whole genome shotgun (WGS) entry which is preliminary data.</text>
</comment>
<feature type="transmembrane region" description="Helical" evidence="1">
    <location>
        <begin position="82"/>
        <end position="101"/>
    </location>
</feature>
<feature type="domain" description="DM13" evidence="2">
    <location>
        <begin position="129"/>
        <end position="242"/>
    </location>
</feature>
<gene>
    <name evidence="3" type="ORF">F3087_11405</name>
</gene>